<keyword evidence="3" id="KW-1185">Reference proteome</keyword>
<accession>A0A397JDC1</accession>
<keyword evidence="1" id="KW-1133">Transmembrane helix</keyword>
<evidence type="ECO:0000256" key="1">
    <source>
        <dbReference type="SAM" id="Phobius"/>
    </source>
</evidence>
<keyword evidence="1" id="KW-0812">Transmembrane</keyword>
<proteinExistence type="predicted"/>
<gene>
    <name evidence="2" type="ORF">Glove_52g85</name>
</gene>
<sequence length="113" mass="13192">MPFEIVYKAILEALYHLLKFESFIRESNLYDDLLHKFIFAPLLSLFLSSLPSSSSSSSSYHHHHHHHHHHNHHHNHHHHIIITLLLSSLLLLLSLFQLFENNIIESSILLGSV</sequence>
<feature type="transmembrane region" description="Helical" evidence="1">
    <location>
        <begin position="80"/>
        <end position="99"/>
    </location>
</feature>
<dbReference type="Proteomes" id="UP000266861">
    <property type="component" value="Unassembled WGS sequence"/>
</dbReference>
<evidence type="ECO:0000313" key="2">
    <source>
        <dbReference type="EMBL" id="RHZ86335.1"/>
    </source>
</evidence>
<evidence type="ECO:0000313" key="3">
    <source>
        <dbReference type="Proteomes" id="UP000266861"/>
    </source>
</evidence>
<reference evidence="2 3" key="1">
    <citation type="submission" date="2018-08" db="EMBL/GenBank/DDBJ databases">
        <title>Genome and evolution of the arbuscular mycorrhizal fungus Diversispora epigaea (formerly Glomus versiforme) and its bacterial endosymbionts.</title>
        <authorList>
            <person name="Sun X."/>
            <person name="Fei Z."/>
            <person name="Harrison M."/>
        </authorList>
    </citation>
    <scope>NUCLEOTIDE SEQUENCE [LARGE SCALE GENOMIC DNA]</scope>
    <source>
        <strain evidence="2 3">IT104</strain>
    </source>
</reference>
<dbReference type="AlphaFoldDB" id="A0A397JDC1"/>
<keyword evidence="1" id="KW-0472">Membrane</keyword>
<protein>
    <submittedName>
        <fullName evidence="2">Uncharacterized protein</fullName>
    </submittedName>
</protein>
<comment type="caution">
    <text evidence="2">The sequence shown here is derived from an EMBL/GenBank/DDBJ whole genome shotgun (WGS) entry which is preliminary data.</text>
</comment>
<name>A0A397JDC1_9GLOM</name>
<organism evidence="2 3">
    <name type="scientific">Diversispora epigaea</name>
    <dbReference type="NCBI Taxonomy" id="1348612"/>
    <lineage>
        <taxon>Eukaryota</taxon>
        <taxon>Fungi</taxon>
        <taxon>Fungi incertae sedis</taxon>
        <taxon>Mucoromycota</taxon>
        <taxon>Glomeromycotina</taxon>
        <taxon>Glomeromycetes</taxon>
        <taxon>Diversisporales</taxon>
        <taxon>Diversisporaceae</taxon>
        <taxon>Diversispora</taxon>
    </lineage>
</organism>
<dbReference type="EMBL" id="PQFF01000049">
    <property type="protein sequence ID" value="RHZ86335.1"/>
    <property type="molecule type" value="Genomic_DNA"/>
</dbReference>